<dbReference type="PIRSF" id="PIRSF015268">
    <property type="entry name" value="Virulence_RhuM"/>
    <property type="match status" value="1"/>
</dbReference>
<keyword evidence="2" id="KW-1185">Reference proteome</keyword>
<dbReference type="PANTHER" id="PTHR35810:SF1">
    <property type="entry name" value="CYTOPLASMIC PROTEIN"/>
    <property type="match status" value="1"/>
</dbReference>
<name>A0A223V380_9FLAO</name>
<organism evidence="1 2">
    <name type="scientific">Maribacter cobaltidurans</name>
    <dbReference type="NCBI Taxonomy" id="1178778"/>
    <lineage>
        <taxon>Bacteria</taxon>
        <taxon>Pseudomonadati</taxon>
        <taxon>Bacteroidota</taxon>
        <taxon>Flavobacteriia</taxon>
        <taxon>Flavobacteriales</taxon>
        <taxon>Flavobacteriaceae</taxon>
        <taxon>Maribacter</taxon>
    </lineage>
</organism>
<dbReference type="RefSeq" id="WP_094996464.1">
    <property type="nucleotide sequence ID" value="NZ_BMJL01000009.1"/>
</dbReference>
<proteinExistence type="predicted"/>
<dbReference type="Pfam" id="PF13310">
    <property type="entry name" value="Virulence_RhuM"/>
    <property type="match status" value="1"/>
</dbReference>
<accession>A0A223V380</accession>
<evidence type="ECO:0000313" key="2">
    <source>
        <dbReference type="Proteomes" id="UP000215244"/>
    </source>
</evidence>
<dbReference type="Proteomes" id="UP000215244">
    <property type="component" value="Chromosome"/>
</dbReference>
<dbReference type="OrthoDB" id="9802752at2"/>
<sequence length="389" mass="45595">MDNLSQNESEFIFYRSDEGNINIQVIVDDNSETIWVNQKSMAEIFDVTTQSITIHLKNIFESGELDESSTCKEILQVQTEGKRNVQREIKFYNLDVIISVGYRVNSYKATQFRIWASTVLKQYMIKGFALDDERLKQGKNLFGKDYFDELLEKIREIRASERRFYQKITDLYATAIDYDSKAPITRDFYATVQNKLHWAIHQHTAAELIEKRADASKPNMGLTSWKNSKDKGKILKSDTEVAKNYLTKDELSDMNALAAMLLDFAENRARRGMTMKMVDWIEKLNDFLRFNEYEILDNLGTITNKYAKQKAFKEFEKFRVKQDQEYESDFDEAITVIKETGKLPEPPHERFSIKSAMKQLKERNEKKKLSDFNQKLKQGLDWNPKESKS</sequence>
<dbReference type="AlphaFoldDB" id="A0A223V380"/>
<gene>
    <name evidence="1" type="ORF">CJ263_06195</name>
</gene>
<dbReference type="PANTHER" id="PTHR35810">
    <property type="entry name" value="CYTOPLASMIC PROTEIN-RELATED"/>
    <property type="match status" value="1"/>
</dbReference>
<evidence type="ECO:0000313" key="1">
    <source>
        <dbReference type="EMBL" id="ASV29841.1"/>
    </source>
</evidence>
<dbReference type="EMBL" id="CP022957">
    <property type="protein sequence ID" value="ASV29841.1"/>
    <property type="molecule type" value="Genomic_DNA"/>
</dbReference>
<protein>
    <submittedName>
        <fullName evidence="1">Cell filamentation protein Fic</fullName>
    </submittedName>
</protein>
<dbReference type="InterPro" id="IPR011204">
    <property type="entry name" value="Virulence_RhuM-like"/>
</dbReference>
<reference evidence="1 2" key="1">
    <citation type="submission" date="2017-08" db="EMBL/GenBank/DDBJ databases">
        <title>The complete genome sequence of Maribacter sp. B1, isolated from deep-sea sediment.</title>
        <authorList>
            <person name="Wu Y.-H."/>
            <person name="Cheng H."/>
            <person name="Xu X.-W."/>
        </authorList>
    </citation>
    <scope>NUCLEOTIDE SEQUENCE [LARGE SCALE GENOMIC DNA]</scope>
    <source>
        <strain evidence="1 2">B1</strain>
    </source>
</reference>
<dbReference type="KEGG" id="marb:CJ263_06195"/>